<name>A0ABV0EXC6_9ENTE</name>
<reference evidence="2 3" key="1">
    <citation type="submission" date="2021-03" db="EMBL/GenBank/DDBJ databases">
        <authorList>
            <person name="Gilmore M.S."/>
            <person name="Schwartzman J."/>
            <person name="Van Tyne D."/>
            <person name="Martin M."/>
            <person name="Earl A.M."/>
            <person name="Manson A.L."/>
            <person name="Straub T."/>
            <person name="Salamzade R."/>
            <person name="Saavedra J."/>
            <person name="Lebreton F."/>
            <person name="Prichula J."/>
            <person name="Schaufler K."/>
            <person name="Gaca A."/>
            <person name="Sgardioli B."/>
            <person name="Wagenaar J."/>
            <person name="Strong T."/>
        </authorList>
    </citation>
    <scope>NUCLEOTIDE SEQUENCE [LARGE SCALE GENOMIC DNA]</scope>
    <source>
        <strain evidence="2 3">665A</strain>
    </source>
</reference>
<gene>
    <name evidence="2" type="ORF">JZO67_003889</name>
</gene>
<accession>A0ABV0EXC6</accession>
<keyword evidence="1" id="KW-0472">Membrane</keyword>
<keyword evidence="1" id="KW-1133">Transmembrane helix</keyword>
<organism evidence="2 3">
    <name type="scientific">Candidatus Enterococcus ferrettii</name>
    <dbReference type="NCBI Taxonomy" id="2815324"/>
    <lineage>
        <taxon>Bacteria</taxon>
        <taxon>Bacillati</taxon>
        <taxon>Bacillota</taxon>
        <taxon>Bacilli</taxon>
        <taxon>Lactobacillales</taxon>
        <taxon>Enterococcaceae</taxon>
        <taxon>Enterococcus</taxon>
    </lineage>
</organism>
<evidence type="ECO:0000313" key="2">
    <source>
        <dbReference type="EMBL" id="MEO1771907.1"/>
    </source>
</evidence>
<feature type="transmembrane region" description="Helical" evidence="1">
    <location>
        <begin position="111"/>
        <end position="134"/>
    </location>
</feature>
<dbReference type="Proteomes" id="UP000664357">
    <property type="component" value="Unassembled WGS sequence"/>
</dbReference>
<dbReference type="InterPro" id="IPR021683">
    <property type="entry name" value="DUF3267"/>
</dbReference>
<comment type="caution">
    <text evidence="2">The sequence shown here is derived from an EMBL/GenBank/DDBJ whole genome shotgun (WGS) entry which is preliminary data.</text>
</comment>
<keyword evidence="1" id="KW-0812">Transmembrane</keyword>
<dbReference type="Pfam" id="PF11667">
    <property type="entry name" value="DUF3267"/>
    <property type="match status" value="1"/>
</dbReference>
<feature type="transmembrane region" description="Helical" evidence="1">
    <location>
        <begin position="21"/>
        <end position="43"/>
    </location>
</feature>
<sequence>MKLIRSVDILNDKKSILRLNIVSIFLLVLFFLLFLTVTTIIPLKESSITFSVMQLLLVTAETFLLIVIHELIHGVFFRVFSPKGKVKFGINIKKGIAYAASPGSKYSRGQFAWISMAPFVLITLSLTIACFSGILFVGSYLFLATFHAAACAGDFYWIYLVLKAPKGSLVEDTEVGINFYH</sequence>
<dbReference type="EMBL" id="JAFREL020000003">
    <property type="protein sequence ID" value="MEO1771907.1"/>
    <property type="molecule type" value="Genomic_DNA"/>
</dbReference>
<feature type="transmembrane region" description="Helical" evidence="1">
    <location>
        <begin position="140"/>
        <end position="162"/>
    </location>
</feature>
<evidence type="ECO:0000313" key="3">
    <source>
        <dbReference type="Proteomes" id="UP000664357"/>
    </source>
</evidence>
<keyword evidence="3" id="KW-1185">Reference proteome</keyword>
<reference evidence="2 3" key="2">
    <citation type="submission" date="2024-02" db="EMBL/GenBank/DDBJ databases">
        <title>The Genome Sequence of Enterococcus sp. DIV0159.</title>
        <authorList>
            <person name="Earl A."/>
            <person name="Manson A."/>
            <person name="Gilmore M."/>
            <person name="Sanders J."/>
            <person name="Shea T."/>
            <person name="Howe W."/>
            <person name="Livny J."/>
            <person name="Cuomo C."/>
            <person name="Neafsey D."/>
            <person name="Birren B."/>
        </authorList>
    </citation>
    <scope>NUCLEOTIDE SEQUENCE [LARGE SCALE GENOMIC DNA]</scope>
    <source>
        <strain evidence="2 3">665A</strain>
    </source>
</reference>
<dbReference type="RefSeq" id="WP_207705295.1">
    <property type="nucleotide sequence ID" value="NZ_JAFREL020000003.1"/>
</dbReference>
<evidence type="ECO:0008006" key="4">
    <source>
        <dbReference type="Google" id="ProtNLM"/>
    </source>
</evidence>
<feature type="transmembrane region" description="Helical" evidence="1">
    <location>
        <begin position="55"/>
        <end position="77"/>
    </location>
</feature>
<proteinExistence type="predicted"/>
<evidence type="ECO:0000256" key="1">
    <source>
        <dbReference type="SAM" id="Phobius"/>
    </source>
</evidence>
<protein>
    <recommendedName>
        <fullName evidence="4">DUF3267 domain-containing protein</fullName>
    </recommendedName>
</protein>